<dbReference type="EMBL" id="DXAQ01000095">
    <property type="protein sequence ID" value="HIZ89510.1"/>
    <property type="molecule type" value="Genomic_DNA"/>
</dbReference>
<protein>
    <submittedName>
        <fullName evidence="2">Uncharacterized protein</fullName>
    </submittedName>
</protein>
<feature type="transmembrane region" description="Helical" evidence="1">
    <location>
        <begin position="141"/>
        <end position="174"/>
    </location>
</feature>
<proteinExistence type="predicted"/>
<name>A0A9D2KB90_9BACT</name>
<keyword evidence="1" id="KW-0812">Transmembrane</keyword>
<comment type="caution">
    <text evidence="2">The sequence shown here is derived from an EMBL/GenBank/DDBJ whole genome shotgun (WGS) entry which is preliminary data.</text>
</comment>
<gene>
    <name evidence="2" type="ORF">H9804_06170</name>
</gene>
<evidence type="ECO:0000313" key="3">
    <source>
        <dbReference type="Proteomes" id="UP000824176"/>
    </source>
</evidence>
<evidence type="ECO:0000313" key="2">
    <source>
        <dbReference type="EMBL" id="HIZ89510.1"/>
    </source>
</evidence>
<dbReference type="Proteomes" id="UP000824176">
    <property type="component" value="Unassembled WGS sequence"/>
</dbReference>
<feature type="transmembrane region" description="Helical" evidence="1">
    <location>
        <begin position="12"/>
        <end position="34"/>
    </location>
</feature>
<feature type="transmembrane region" description="Helical" evidence="1">
    <location>
        <begin position="228"/>
        <end position="250"/>
    </location>
</feature>
<keyword evidence="1" id="KW-1133">Transmembrane helix</keyword>
<organism evidence="2 3">
    <name type="scientific">Candidatus Mucispirillum faecigallinarum</name>
    <dbReference type="NCBI Taxonomy" id="2838699"/>
    <lineage>
        <taxon>Bacteria</taxon>
        <taxon>Pseudomonadati</taxon>
        <taxon>Deferribacterota</taxon>
        <taxon>Deferribacteres</taxon>
        <taxon>Deferribacterales</taxon>
        <taxon>Mucispirillaceae</taxon>
        <taxon>Mucispirillum</taxon>
    </lineage>
</organism>
<sequence length="262" mass="29789">MLKKLLKYDLKWCFKPLLVFYLLAIFFSIIVRIVESFEQSLILLIIDKICCGVVIAMIINILINCFMRNWARFVKNIYKDEAYLTHTLPVNKNKIYLSKILTAVITLLTSFIVIIVCLAIATLNEETWIILKESLKQSAIFFNSSVSSFIIVLIITIFFEFLFMMMSGTLGIIIGHKSNNLKIVKSILIGFGTYMILASISLVILYVVGIFNSDIMSVFTNMEVSSNAIKSIMVVGIFIYAIYNFVLYFVGNKILSKGVNID</sequence>
<accession>A0A9D2KB90</accession>
<reference evidence="2" key="1">
    <citation type="journal article" date="2021" name="PeerJ">
        <title>Extensive microbial diversity within the chicken gut microbiome revealed by metagenomics and culture.</title>
        <authorList>
            <person name="Gilroy R."/>
            <person name="Ravi A."/>
            <person name="Getino M."/>
            <person name="Pursley I."/>
            <person name="Horton D.L."/>
            <person name="Alikhan N.F."/>
            <person name="Baker D."/>
            <person name="Gharbi K."/>
            <person name="Hall N."/>
            <person name="Watson M."/>
            <person name="Adriaenssens E.M."/>
            <person name="Foster-Nyarko E."/>
            <person name="Jarju S."/>
            <person name="Secka A."/>
            <person name="Antonio M."/>
            <person name="Oren A."/>
            <person name="Chaudhuri R.R."/>
            <person name="La Ragione R."/>
            <person name="Hildebrand F."/>
            <person name="Pallen M.J."/>
        </authorList>
    </citation>
    <scope>NUCLEOTIDE SEQUENCE</scope>
    <source>
        <strain evidence="2">ChiW4-1371</strain>
    </source>
</reference>
<dbReference type="AlphaFoldDB" id="A0A9D2KB90"/>
<feature type="transmembrane region" description="Helical" evidence="1">
    <location>
        <begin position="100"/>
        <end position="121"/>
    </location>
</feature>
<feature type="transmembrane region" description="Helical" evidence="1">
    <location>
        <begin position="40"/>
        <end position="63"/>
    </location>
</feature>
<feature type="transmembrane region" description="Helical" evidence="1">
    <location>
        <begin position="186"/>
        <end position="208"/>
    </location>
</feature>
<keyword evidence="1" id="KW-0472">Membrane</keyword>
<evidence type="ECO:0000256" key="1">
    <source>
        <dbReference type="SAM" id="Phobius"/>
    </source>
</evidence>
<reference evidence="2" key="2">
    <citation type="submission" date="2021-04" db="EMBL/GenBank/DDBJ databases">
        <authorList>
            <person name="Gilroy R."/>
        </authorList>
    </citation>
    <scope>NUCLEOTIDE SEQUENCE</scope>
    <source>
        <strain evidence="2">ChiW4-1371</strain>
    </source>
</reference>